<gene>
    <name evidence="2" type="ORF">PMAYCL1PPCAC_06591</name>
</gene>
<name>A0AAN5CCK5_9BILA</name>
<feature type="signal peptide" evidence="1">
    <location>
        <begin position="1"/>
        <end position="18"/>
    </location>
</feature>
<evidence type="ECO:0000313" key="2">
    <source>
        <dbReference type="EMBL" id="GMR36396.1"/>
    </source>
</evidence>
<feature type="chain" id="PRO_5042871042" evidence="1">
    <location>
        <begin position="19"/>
        <end position="94"/>
    </location>
</feature>
<dbReference type="AlphaFoldDB" id="A0AAN5CCK5"/>
<dbReference type="Proteomes" id="UP001328107">
    <property type="component" value="Unassembled WGS sequence"/>
</dbReference>
<dbReference type="EMBL" id="BTRK01000002">
    <property type="protein sequence ID" value="GMR36396.1"/>
    <property type="molecule type" value="Genomic_DNA"/>
</dbReference>
<reference evidence="3" key="1">
    <citation type="submission" date="2022-10" db="EMBL/GenBank/DDBJ databases">
        <title>Genome assembly of Pristionchus species.</title>
        <authorList>
            <person name="Yoshida K."/>
            <person name="Sommer R.J."/>
        </authorList>
    </citation>
    <scope>NUCLEOTIDE SEQUENCE [LARGE SCALE GENOMIC DNA]</scope>
    <source>
        <strain evidence="3">RS5460</strain>
    </source>
</reference>
<evidence type="ECO:0000256" key="1">
    <source>
        <dbReference type="SAM" id="SignalP"/>
    </source>
</evidence>
<proteinExistence type="predicted"/>
<feature type="non-terminal residue" evidence="2">
    <location>
        <position position="1"/>
    </location>
</feature>
<comment type="caution">
    <text evidence="2">The sequence shown here is derived from an EMBL/GenBank/DDBJ whole genome shotgun (WGS) entry which is preliminary data.</text>
</comment>
<protein>
    <submittedName>
        <fullName evidence="2">Uncharacterized protein</fullName>
    </submittedName>
</protein>
<organism evidence="2 3">
    <name type="scientific">Pristionchus mayeri</name>
    <dbReference type="NCBI Taxonomy" id="1317129"/>
    <lineage>
        <taxon>Eukaryota</taxon>
        <taxon>Metazoa</taxon>
        <taxon>Ecdysozoa</taxon>
        <taxon>Nematoda</taxon>
        <taxon>Chromadorea</taxon>
        <taxon>Rhabditida</taxon>
        <taxon>Rhabditina</taxon>
        <taxon>Diplogasteromorpha</taxon>
        <taxon>Diplogasteroidea</taxon>
        <taxon>Neodiplogasteridae</taxon>
        <taxon>Pristionchus</taxon>
    </lineage>
</organism>
<accession>A0AAN5CCK5</accession>
<evidence type="ECO:0000313" key="3">
    <source>
        <dbReference type="Proteomes" id="UP001328107"/>
    </source>
</evidence>
<keyword evidence="3" id="KW-1185">Reference proteome</keyword>
<keyword evidence="1" id="KW-0732">Signal</keyword>
<sequence length="94" mass="11386">ILPKTFILFLFSLPFITPSPRVTVLLFSTFDRYSQHEFLISLTPPFISLIEWETKLKEKRKMMKSKMDKRERVIHEMQHSNEKGECWRDQRKLS</sequence>